<dbReference type="InterPro" id="IPR019770">
    <property type="entry name" value="TIF_eIF_4E_CS"/>
</dbReference>
<dbReference type="Pfam" id="PF01652">
    <property type="entry name" value="IF4E"/>
    <property type="match status" value="1"/>
</dbReference>
<keyword evidence="1 2" id="KW-0396">Initiation factor</keyword>
<name>A0A137P1P0_CONC2</name>
<evidence type="ECO:0000256" key="1">
    <source>
        <dbReference type="RuleBase" id="RU004374"/>
    </source>
</evidence>
<dbReference type="GO" id="GO:0016281">
    <property type="term" value="C:eukaryotic translation initiation factor 4F complex"/>
    <property type="evidence" value="ECO:0007669"/>
    <property type="project" value="TreeGrafter"/>
</dbReference>
<dbReference type="STRING" id="796925.A0A137P1P0"/>
<protein>
    <submittedName>
        <fullName evidence="2">Eukaryotic translation initiation factor 4E</fullName>
    </submittedName>
</protein>
<keyword evidence="3" id="KW-1185">Reference proteome</keyword>
<proteinExistence type="inferred from homology"/>
<gene>
    <name evidence="2" type="ORF">CONCODRAFT_59976</name>
</gene>
<sequence length="256" mass="28859">MQVSVPITMNKSSESINISNNTPQYSSKLVQLPRRSDSGQLLASANGQGQVTNLGLTDESGNNPENLPLQVHPLHSSWVFWFMHRPPGQKLVDYEGAMKRISAFSSIEEFWAVYSHLRRPHELPTISDYHLFKDGIRPVWEDEANINGGKWIVRFKKGLASRFWENLVLGMIGQQFDVGDEICGAVISIRHSEDILSIWNKTAKDGETNTTIRDTLKKILNLPSEVVMEYKSHNDALKDNSSFRNTDVYNGGSSLK</sequence>
<dbReference type="FunFam" id="3.30.760.10:FF:000043">
    <property type="entry name" value="Predicted protein"/>
    <property type="match status" value="1"/>
</dbReference>
<accession>A0A137P1P0</accession>
<reference evidence="2 3" key="1">
    <citation type="journal article" date="2015" name="Genome Biol. Evol.">
        <title>Phylogenomic analyses indicate that early fungi evolved digesting cell walls of algal ancestors of land plants.</title>
        <authorList>
            <person name="Chang Y."/>
            <person name="Wang S."/>
            <person name="Sekimoto S."/>
            <person name="Aerts A.L."/>
            <person name="Choi C."/>
            <person name="Clum A."/>
            <person name="LaButti K.M."/>
            <person name="Lindquist E.A."/>
            <person name="Yee Ngan C."/>
            <person name="Ohm R.A."/>
            <person name="Salamov A.A."/>
            <person name="Grigoriev I.V."/>
            <person name="Spatafora J.W."/>
            <person name="Berbee M.L."/>
        </authorList>
    </citation>
    <scope>NUCLEOTIDE SEQUENCE [LARGE SCALE GENOMIC DNA]</scope>
    <source>
        <strain evidence="2 3">NRRL 28638</strain>
    </source>
</reference>
<dbReference type="EMBL" id="KQ964560">
    <property type="protein sequence ID" value="KXN68799.1"/>
    <property type="molecule type" value="Genomic_DNA"/>
</dbReference>
<dbReference type="InterPro" id="IPR001040">
    <property type="entry name" value="TIF_eIF_4E"/>
</dbReference>
<dbReference type="GO" id="GO:0000340">
    <property type="term" value="F:RNA 7-methylguanosine cap binding"/>
    <property type="evidence" value="ECO:0007669"/>
    <property type="project" value="TreeGrafter"/>
</dbReference>
<keyword evidence="1" id="KW-0694">RNA-binding</keyword>
<evidence type="ECO:0000313" key="3">
    <source>
        <dbReference type="Proteomes" id="UP000070444"/>
    </source>
</evidence>
<dbReference type="InterPro" id="IPR023398">
    <property type="entry name" value="TIF_eIF4e-like"/>
</dbReference>
<dbReference type="SUPFAM" id="SSF55418">
    <property type="entry name" value="eIF4e-like"/>
    <property type="match status" value="1"/>
</dbReference>
<dbReference type="Gene3D" id="3.30.760.10">
    <property type="entry name" value="RNA Cap, Translation Initiation Factor Eif4e"/>
    <property type="match status" value="1"/>
</dbReference>
<organism evidence="2 3">
    <name type="scientific">Conidiobolus coronatus (strain ATCC 28846 / CBS 209.66 / NRRL 28638)</name>
    <name type="common">Delacroixia coronata</name>
    <dbReference type="NCBI Taxonomy" id="796925"/>
    <lineage>
        <taxon>Eukaryota</taxon>
        <taxon>Fungi</taxon>
        <taxon>Fungi incertae sedis</taxon>
        <taxon>Zoopagomycota</taxon>
        <taxon>Entomophthoromycotina</taxon>
        <taxon>Entomophthoromycetes</taxon>
        <taxon>Entomophthorales</taxon>
        <taxon>Ancylistaceae</taxon>
        <taxon>Conidiobolus</taxon>
    </lineage>
</organism>
<dbReference type="Proteomes" id="UP000070444">
    <property type="component" value="Unassembled WGS sequence"/>
</dbReference>
<dbReference type="OMA" id="VWNKTAN"/>
<dbReference type="OrthoDB" id="590761at2759"/>
<dbReference type="PANTHER" id="PTHR11960">
    <property type="entry name" value="EUKARYOTIC TRANSLATION INITIATION FACTOR 4E RELATED"/>
    <property type="match status" value="1"/>
</dbReference>
<dbReference type="GO" id="GO:0003743">
    <property type="term" value="F:translation initiation factor activity"/>
    <property type="evidence" value="ECO:0007669"/>
    <property type="project" value="UniProtKB-KW"/>
</dbReference>
<dbReference type="PROSITE" id="PS00813">
    <property type="entry name" value="IF4E"/>
    <property type="match status" value="1"/>
</dbReference>
<keyword evidence="1" id="KW-0648">Protein biosynthesis</keyword>
<dbReference type="PANTHER" id="PTHR11960:SF18">
    <property type="entry name" value="EUKARYOTIC TRANSLATION INITIATION FACTOR 4E HOMOLOGOUS PROTEIN, ISOFORM B"/>
    <property type="match status" value="1"/>
</dbReference>
<comment type="similarity">
    <text evidence="1">Belongs to the eukaryotic initiation factor 4E family.</text>
</comment>
<evidence type="ECO:0000313" key="2">
    <source>
        <dbReference type="EMBL" id="KXN68799.1"/>
    </source>
</evidence>
<dbReference type="AlphaFoldDB" id="A0A137P1P0"/>